<keyword evidence="4" id="KW-0479">Metal-binding</keyword>
<reference evidence="10" key="1">
    <citation type="journal article" date="2018" name="Genome Announc.">
        <title>Draft Genome Sequence of Mycobacterium montefiorense Isolated from Japanese Black Salamander (Hynobius nigrescens).</title>
        <authorList>
            <person name="Fukano H."/>
            <person name="Yoshida M."/>
            <person name="Shimizu A."/>
            <person name="Iwao H."/>
            <person name="Katayama Y."/>
            <person name="Omatsu T."/>
            <person name="Mizutani T."/>
            <person name="Kurata O."/>
            <person name="Wada S."/>
            <person name="Hoshino Y."/>
        </authorList>
    </citation>
    <scope>NUCLEOTIDE SEQUENCE</scope>
    <source>
        <strain evidence="10">BS</strain>
    </source>
</reference>
<dbReference type="PROSITE" id="PS00197">
    <property type="entry name" value="2FE2S_FER_1"/>
    <property type="match status" value="1"/>
</dbReference>
<evidence type="ECO:0000256" key="3">
    <source>
        <dbReference type="ARBA" id="ARBA00022714"/>
    </source>
</evidence>
<dbReference type="InterPro" id="IPR006058">
    <property type="entry name" value="2Fe2S_fd_BS"/>
</dbReference>
<dbReference type="Pfam" id="PF00111">
    <property type="entry name" value="Fer2"/>
    <property type="match status" value="1"/>
</dbReference>
<dbReference type="CDD" id="cd00207">
    <property type="entry name" value="fer2"/>
    <property type="match status" value="1"/>
</dbReference>
<reference evidence="11" key="4">
    <citation type="submission" date="2022-04" db="EMBL/GenBank/DDBJ databases">
        <authorList>
            <person name="Komine T."/>
            <person name="Fukano H."/>
            <person name="Wada S."/>
        </authorList>
    </citation>
    <scope>NUCLEOTIDE SEQUENCE</scope>
    <source>
        <strain evidence="11">NJB18185</strain>
    </source>
</reference>
<dbReference type="Gene3D" id="3.10.20.30">
    <property type="match status" value="1"/>
</dbReference>
<comment type="cofactor">
    <cofactor evidence="8">
        <name>[2Fe-2S] cluster</name>
        <dbReference type="ChEBI" id="CHEBI:190135"/>
    </cofactor>
</comment>
<keyword evidence="12" id="KW-1185">Reference proteome</keyword>
<protein>
    <recommendedName>
        <fullName evidence="9">2Fe-2S ferredoxin-type domain-containing protein</fullName>
    </recommendedName>
</protein>
<evidence type="ECO:0000256" key="8">
    <source>
        <dbReference type="ARBA" id="ARBA00034078"/>
    </source>
</evidence>
<evidence type="ECO:0000313" key="11">
    <source>
        <dbReference type="EMBL" id="GKU72670.1"/>
    </source>
</evidence>
<reference evidence="11" key="3">
    <citation type="journal article" date="2022" name="Microbiol. Resour. Announc.">
        <title>Draft Genome Sequences of Eight Mycobacterium montefiorense Strains Isolated from Salamanders in Captivity.</title>
        <authorList>
            <person name="Komine T."/>
            <person name="Ihara H."/>
            <person name="Fukano H."/>
            <person name="Hoshino Y."/>
            <person name="Kurata O."/>
            <person name="Wada S."/>
        </authorList>
    </citation>
    <scope>NUCLEOTIDE SEQUENCE</scope>
    <source>
        <strain evidence="11">NJB18185</strain>
    </source>
</reference>
<evidence type="ECO:0000256" key="6">
    <source>
        <dbReference type="ARBA" id="ARBA00023004"/>
    </source>
</evidence>
<dbReference type="GO" id="GO:0046872">
    <property type="term" value="F:metal ion binding"/>
    <property type="evidence" value="ECO:0007669"/>
    <property type="project" value="UniProtKB-KW"/>
</dbReference>
<evidence type="ECO:0000256" key="5">
    <source>
        <dbReference type="ARBA" id="ARBA00022982"/>
    </source>
</evidence>
<dbReference type="PANTHER" id="PTHR43112:SF3">
    <property type="entry name" value="FERREDOXIN-2, CHLOROPLASTIC"/>
    <property type="match status" value="1"/>
</dbReference>
<organism evidence="11 13">
    <name type="scientific">Mycobacterium montefiorense</name>
    <dbReference type="NCBI Taxonomy" id="154654"/>
    <lineage>
        <taxon>Bacteria</taxon>
        <taxon>Bacillati</taxon>
        <taxon>Actinomycetota</taxon>
        <taxon>Actinomycetes</taxon>
        <taxon>Mycobacteriales</taxon>
        <taxon>Mycobacteriaceae</taxon>
        <taxon>Mycobacterium</taxon>
        <taxon>Mycobacterium simiae complex</taxon>
    </lineage>
</organism>
<gene>
    <name evidence="10" type="ORF">MmonteBS_02330</name>
    <name evidence="11" type="ORF">NJB18185_24420</name>
</gene>
<evidence type="ECO:0000256" key="2">
    <source>
        <dbReference type="ARBA" id="ARBA00022448"/>
    </source>
</evidence>
<keyword evidence="3" id="KW-0001">2Fe-2S</keyword>
<dbReference type="AlphaFoldDB" id="A0AA37PN85"/>
<evidence type="ECO:0000313" key="12">
    <source>
        <dbReference type="Proteomes" id="UP000245060"/>
    </source>
</evidence>
<accession>A0AA37PN85</accession>
<evidence type="ECO:0000256" key="4">
    <source>
        <dbReference type="ARBA" id="ARBA00022723"/>
    </source>
</evidence>
<dbReference type="EMBL" id="BQYH01000016">
    <property type="protein sequence ID" value="GKU72670.1"/>
    <property type="molecule type" value="Genomic_DNA"/>
</dbReference>
<dbReference type="InterPro" id="IPR036010">
    <property type="entry name" value="2Fe-2S_ferredoxin-like_sf"/>
</dbReference>
<keyword evidence="5" id="KW-0249">Electron transport</keyword>
<dbReference type="GO" id="GO:0051537">
    <property type="term" value="F:2 iron, 2 sulfur cluster binding"/>
    <property type="evidence" value="ECO:0007669"/>
    <property type="project" value="UniProtKB-KW"/>
</dbReference>
<dbReference type="EMBL" id="BFCH01000002">
    <property type="protein sequence ID" value="GBG35861.1"/>
    <property type="molecule type" value="Genomic_DNA"/>
</dbReference>
<comment type="caution">
    <text evidence="11">The sequence shown here is derived from an EMBL/GenBank/DDBJ whole genome shotgun (WGS) entry which is preliminary data.</text>
</comment>
<keyword evidence="2" id="KW-0813">Transport</keyword>
<proteinExistence type="inferred from homology"/>
<feature type="domain" description="2Fe-2S ferredoxin-type" evidence="9">
    <location>
        <begin position="20"/>
        <end position="108"/>
    </location>
</feature>
<name>A0AA37PN85_9MYCO</name>
<dbReference type="PROSITE" id="PS51085">
    <property type="entry name" value="2FE2S_FER_2"/>
    <property type="match status" value="1"/>
</dbReference>
<dbReference type="SUPFAM" id="SSF54292">
    <property type="entry name" value="2Fe-2S ferredoxin-like"/>
    <property type="match status" value="1"/>
</dbReference>
<dbReference type="Proteomes" id="UP000245060">
    <property type="component" value="Unassembled WGS sequence"/>
</dbReference>
<keyword evidence="7" id="KW-0411">Iron-sulfur</keyword>
<dbReference type="Proteomes" id="UP001139505">
    <property type="component" value="Unassembled WGS sequence"/>
</dbReference>
<dbReference type="PANTHER" id="PTHR43112">
    <property type="entry name" value="FERREDOXIN"/>
    <property type="match status" value="1"/>
</dbReference>
<keyword evidence="6" id="KW-0408">Iron</keyword>
<comment type="similarity">
    <text evidence="1">Belongs to the 2Fe2S plant-type ferredoxin family.</text>
</comment>
<dbReference type="InterPro" id="IPR001041">
    <property type="entry name" value="2Fe-2S_ferredoxin-type"/>
</dbReference>
<evidence type="ECO:0000259" key="9">
    <source>
        <dbReference type="PROSITE" id="PS51085"/>
    </source>
</evidence>
<evidence type="ECO:0000256" key="7">
    <source>
        <dbReference type="ARBA" id="ARBA00023014"/>
    </source>
</evidence>
<reference evidence="12" key="2">
    <citation type="submission" date="2018-04" db="EMBL/GenBank/DDBJ databases">
        <title>Draft genome sequence of Mycobacterium montefiorense isolated from Japanese black salamander.</title>
        <authorList>
            <person name="Fukano H."/>
            <person name="Yoshida M."/>
            <person name="Shimizu A."/>
            <person name="Iwao H."/>
            <person name="Kurata O."/>
            <person name="Katayama Y."/>
            <person name="Omatsu T."/>
            <person name="Mizutani T."/>
            <person name="Wada S."/>
            <person name="Hoshino Y."/>
        </authorList>
    </citation>
    <scope>NUCLEOTIDE SEQUENCE [LARGE SCALE GENOMIC DNA]</scope>
    <source>
        <strain evidence="12">BS</strain>
    </source>
</reference>
<dbReference type="InterPro" id="IPR012675">
    <property type="entry name" value="Beta-grasp_dom_sf"/>
</dbReference>
<sequence length="108" mass="11419">MQDSRAPSYAGPAGDGVATEKVMIELDRSTTTVVYSARDTLLQTARMAGLSPPSSCEVGSCGTCMARLTEGSARMLNNDALEDDEVADGWVLTCQALPTSPTVRVVYE</sequence>
<evidence type="ECO:0000256" key="1">
    <source>
        <dbReference type="ARBA" id="ARBA00007874"/>
    </source>
</evidence>
<evidence type="ECO:0000313" key="10">
    <source>
        <dbReference type="EMBL" id="GBG35861.1"/>
    </source>
</evidence>
<evidence type="ECO:0000313" key="13">
    <source>
        <dbReference type="Proteomes" id="UP001139505"/>
    </source>
</evidence>